<name>A0A1J5SWJ7_9ZZZZ</name>
<comment type="caution">
    <text evidence="3">The sequence shown here is derived from an EMBL/GenBank/DDBJ whole genome shotgun (WGS) entry which is preliminary data.</text>
</comment>
<dbReference type="InterPro" id="IPR054105">
    <property type="entry name" value="WHD_NrtR"/>
</dbReference>
<keyword evidence="3" id="KW-0808">Transferase</keyword>
<organism evidence="3">
    <name type="scientific">mine drainage metagenome</name>
    <dbReference type="NCBI Taxonomy" id="410659"/>
    <lineage>
        <taxon>unclassified sequences</taxon>
        <taxon>metagenomes</taxon>
        <taxon>ecological metagenomes</taxon>
    </lineage>
</organism>
<reference evidence="3" key="1">
    <citation type="submission" date="2016-10" db="EMBL/GenBank/DDBJ databases">
        <title>Sequence of Gallionella enrichment culture.</title>
        <authorList>
            <person name="Poehlein A."/>
            <person name="Muehling M."/>
            <person name="Daniel R."/>
        </authorList>
    </citation>
    <scope>NUCLEOTIDE SEQUENCE</scope>
</reference>
<feature type="domain" description="NrtR DNA-binding winged helix" evidence="2">
    <location>
        <begin position="199"/>
        <end position="259"/>
    </location>
</feature>
<sequence length="276" mass="32519">MYTFKKLLYLNFHILVYPCKKEYQFLIAMTKNVFDKPLAKPEAHLIKDAGKLVASYPKVPITVDCVIFGFEENELKVLLIRSDLEMYKGLWSLLGDNVKNNEELDTAAYRVLKERTGMNDVYLDQVRAFSHPQRHPAGRVITVAYCSLLNIQHHELKIYANELHWHSYSSIKSLAFDHKAILDTCYKWLQKRIQEHPLGFNLLPDKFSLRELQNLYEAILGVSLDRRNFRKKFASMDLLIDVGEMEENVPHRPGKLYKFNFEKYEKNKRKWIGIDF</sequence>
<dbReference type="GO" id="GO:0016779">
    <property type="term" value="F:nucleotidyltransferase activity"/>
    <property type="evidence" value="ECO:0007669"/>
    <property type="project" value="UniProtKB-KW"/>
</dbReference>
<dbReference type="CDD" id="cd18873">
    <property type="entry name" value="NUDIX_NadM_like"/>
    <property type="match status" value="1"/>
</dbReference>
<dbReference type="PANTHER" id="PTHR43736:SF4">
    <property type="entry name" value="SLR1690 PROTEIN"/>
    <property type="match status" value="1"/>
</dbReference>
<proteinExistence type="predicted"/>
<dbReference type="Gene3D" id="3.90.79.10">
    <property type="entry name" value="Nucleoside Triphosphate Pyrophosphohydrolase"/>
    <property type="match status" value="1"/>
</dbReference>
<accession>A0A1J5SWJ7</accession>
<dbReference type="Gene3D" id="1.10.10.10">
    <property type="entry name" value="Winged helix-like DNA-binding domain superfamily/Winged helix DNA-binding domain"/>
    <property type="match status" value="1"/>
</dbReference>
<dbReference type="SUPFAM" id="SSF46785">
    <property type="entry name" value="Winged helix' DNA-binding domain"/>
    <property type="match status" value="1"/>
</dbReference>
<dbReference type="InterPro" id="IPR036390">
    <property type="entry name" value="WH_DNA-bd_sf"/>
</dbReference>
<dbReference type="Pfam" id="PF21906">
    <property type="entry name" value="WHD_NrtR"/>
    <property type="match status" value="1"/>
</dbReference>
<dbReference type="Pfam" id="PF00293">
    <property type="entry name" value="NUDIX"/>
    <property type="match status" value="1"/>
</dbReference>
<evidence type="ECO:0000259" key="2">
    <source>
        <dbReference type="Pfam" id="PF21906"/>
    </source>
</evidence>
<dbReference type="InterPro" id="IPR000086">
    <property type="entry name" value="NUDIX_hydrolase_dom"/>
</dbReference>
<dbReference type="PANTHER" id="PTHR43736">
    <property type="entry name" value="ADP-RIBOSE PYROPHOSPHATASE"/>
    <property type="match status" value="1"/>
</dbReference>
<dbReference type="InterPro" id="IPR036388">
    <property type="entry name" value="WH-like_DNA-bd_sf"/>
</dbReference>
<dbReference type="InterPro" id="IPR015797">
    <property type="entry name" value="NUDIX_hydrolase-like_dom_sf"/>
</dbReference>
<keyword evidence="3" id="KW-0548">Nucleotidyltransferase</keyword>
<dbReference type="EMBL" id="MLJW01000032">
    <property type="protein sequence ID" value="OIR08416.1"/>
    <property type="molecule type" value="Genomic_DNA"/>
</dbReference>
<evidence type="ECO:0000313" key="3">
    <source>
        <dbReference type="EMBL" id="OIR08416.1"/>
    </source>
</evidence>
<evidence type="ECO:0000259" key="1">
    <source>
        <dbReference type="Pfam" id="PF00293"/>
    </source>
</evidence>
<feature type="domain" description="Nudix hydrolase" evidence="1">
    <location>
        <begin position="61"/>
        <end position="182"/>
    </location>
</feature>
<protein>
    <submittedName>
        <fullName evidence="3">Bifunctional nicotinamide mononucleotide adenylyltransferase/ADP-ribose pyrophosphatase</fullName>
    </submittedName>
</protein>
<dbReference type="SUPFAM" id="SSF55811">
    <property type="entry name" value="Nudix"/>
    <property type="match status" value="1"/>
</dbReference>
<dbReference type="AlphaFoldDB" id="A0A1J5SWJ7"/>
<gene>
    <name evidence="3" type="ORF">GALL_95840</name>
</gene>